<keyword evidence="2" id="KW-0812">Transmembrane</keyword>
<name>A0ABY2Z0X7_9LACO</name>
<protein>
    <recommendedName>
        <fullName evidence="3">t-SNARE coiled-coil homology domain-containing protein</fullName>
    </recommendedName>
</protein>
<evidence type="ECO:0000259" key="3">
    <source>
        <dbReference type="PROSITE" id="PS50192"/>
    </source>
</evidence>
<keyword evidence="2" id="KW-1133">Transmembrane helix</keyword>
<keyword evidence="2" id="KW-0472">Membrane</keyword>
<feature type="transmembrane region" description="Helical" evidence="2">
    <location>
        <begin position="182"/>
        <end position="203"/>
    </location>
</feature>
<feature type="transmembrane region" description="Helical" evidence="2">
    <location>
        <begin position="266"/>
        <end position="286"/>
    </location>
</feature>
<evidence type="ECO:0000256" key="1">
    <source>
        <dbReference type="SAM" id="Coils"/>
    </source>
</evidence>
<accession>A0ABY2Z0X7</accession>
<dbReference type="EMBL" id="QUAV01000001">
    <property type="protein sequence ID" value="TPR26474.1"/>
    <property type="molecule type" value="Genomic_DNA"/>
</dbReference>
<gene>
    <name evidence="4" type="ORF">DY114_01915</name>
</gene>
<sequence>MSSEITSCSAIDYLNDDADKQKFVDKIESIVKKFENKEYGDILSNDNESFHNDFNELLEVTKKIKSQLVPYSQVTRIMYKFYSDNTDGSDILVMLFSSEIEKSIKECNDKYILYYHEILIKCVEHMKLAFKQMDSLYYKQQSKLDYQKQQIDKQEKNLEKYLKTIKKTKKKLKKVYKMKDNIYIQFVSILSIFSAIIFSLFSAAKMVTTSFSQLSNNVPVHRIMMFTSLTGMAILSIIFLLLKFVATLADKEVDKPLKISKFTIKCPTYTIGMLILLLIFVLTSIYDKL</sequence>
<feature type="coiled-coil region" evidence="1">
    <location>
        <begin position="144"/>
        <end position="171"/>
    </location>
</feature>
<evidence type="ECO:0000256" key="2">
    <source>
        <dbReference type="SAM" id="Phobius"/>
    </source>
</evidence>
<feature type="transmembrane region" description="Helical" evidence="2">
    <location>
        <begin position="223"/>
        <end position="245"/>
    </location>
</feature>
<keyword evidence="5" id="KW-1185">Reference proteome</keyword>
<keyword evidence="1" id="KW-0175">Coiled coil</keyword>
<feature type="domain" description="T-SNARE coiled-coil homology" evidence="3">
    <location>
        <begin position="123"/>
        <end position="175"/>
    </location>
</feature>
<dbReference type="PROSITE" id="PS50192">
    <property type="entry name" value="T_SNARE"/>
    <property type="match status" value="1"/>
</dbReference>
<dbReference type="Proteomes" id="UP000777560">
    <property type="component" value="Unassembled WGS sequence"/>
</dbReference>
<proteinExistence type="predicted"/>
<evidence type="ECO:0000313" key="5">
    <source>
        <dbReference type="Proteomes" id="UP000777560"/>
    </source>
</evidence>
<comment type="caution">
    <text evidence="4">The sequence shown here is derived from an EMBL/GenBank/DDBJ whole genome shotgun (WGS) entry which is preliminary data.</text>
</comment>
<reference evidence="4 5" key="1">
    <citation type="submission" date="2018-08" db="EMBL/GenBank/DDBJ databases">
        <title>Comparative genomics of wild bee and flower associated Lactobacillus reveals potential adaptation to the bee host.</title>
        <authorList>
            <person name="Vuong H.Q."/>
            <person name="Mcfrederick Q.S."/>
        </authorList>
    </citation>
    <scope>NUCLEOTIDE SEQUENCE [LARGE SCALE GENOMIC DNA]</scope>
    <source>
        <strain evidence="4 5">HV_13</strain>
    </source>
</reference>
<evidence type="ECO:0000313" key="4">
    <source>
        <dbReference type="EMBL" id="TPR26474.1"/>
    </source>
</evidence>
<dbReference type="InterPro" id="IPR000727">
    <property type="entry name" value="T_SNARE_dom"/>
</dbReference>
<organism evidence="4 5">
    <name type="scientific">Apilactobacillus micheneri</name>
    <dbReference type="NCBI Taxonomy" id="1899430"/>
    <lineage>
        <taxon>Bacteria</taxon>
        <taxon>Bacillati</taxon>
        <taxon>Bacillota</taxon>
        <taxon>Bacilli</taxon>
        <taxon>Lactobacillales</taxon>
        <taxon>Lactobacillaceae</taxon>
        <taxon>Apilactobacillus</taxon>
    </lineage>
</organism>
<dbReference type="RefSeq" id="WP_105964410.1">
    <property type="nucleotide sequence ID" value="NZ_POSO01000002.1"/>
</dbReference>